<dbReference type="Proteomes" id="UP001211204">
    <property type="component" value="Chromosome"/>
</dbReference>
<keyword evidence="3" id="KW-1185">Reference proteome</keyword>
<sequence>MSWDKAVSRQHWSDFGSQGMPFQGGSAYNPETHWNDTIPYTNDLKRPKKTCHLLKTDSAKKQP</sequence>
<name>A0ABM8CMK6_9BURK</name>
<proteinExistence type="predicted"/>
<accession>A0ABM8CMK6</accession>
<protein>
    <submittedName>
        <fullName evidence="2">Uncharacterized protein</fullName>
    </submittedName>
</protein>
<feature type="region of interest" description="Disordered" evidence="1">
    <location>
        <begin position="1"/>
        <end position="28"/>
    </location>
</feature>
<evidence type="ECO:0000313" key="2">
    <source>
        <dbReference type="EMBL" id="BDT79117.1"/>
    </source>
</evidence>
<dbReference type="EMBL" id="AP026974">
    <property type="protein sequence ID" value="BDT79117.1"/>
    <property type="molecule type" value="Genomic_DNA"/>
</dbReference>
<organism evidence="2 3">
    <name type="scientific">Polynucleobacter yangtzensis</name>
    <dbReference type="NCBI Taxonomy" id="1743159"/>
    <lineage>
        <taxon>Bacteria</taxon>
        <taxon>Pseudomonadati</taxon>
        <taxon>Pseudomonadota</taxon>
        <taxon>Betaproteobacteria</taxon>
        <taxon>Burkholderiales</taxon>
        <taxon>Burkholderiaceae</taxon>
        <taxon>Polynucleobacter</taxon>
    </lineage>
</organism>
<gene>
    <name evidence="2" type="ORF">PKF032_10050</name>
</gene>
<evidence type="ECO:0000313" key="3">
    <source>
        <dbReference type="Proteomes" id="UP001211204"/>
    </source>
</evidence>
<reference evidence="2 3" key="1">
    <citation type="submission" date="2022-11" db="EMBL/GenBank/DDBJ databases">
        <title>Complete Genome Sequences of three Polynucleobacter sp. Subcluster PnecC Strains KF022, KF023, and KF032 Isolated from a Shallow Eutrophic Lake in Japan.</title>
        <authorList>
            <person name="Ogata Y."/>
            <person name="Watanabe K."/>
            <person name="Takemine S."/>
            <person name="Shindo C."/>
            <person name="Kurokawa R."/>
            <person name="Suda W."/>
        </authorList>
    </citation>
    <scope>NUCLEOTIDE SEQUENCE [LARGE SCALE GENOMIC DNA]</scope>
    <source>
        <strain evidence="2 3">KF032</strain>
    </source>
</reference>
<evidence type="ECO:0000256" key="1">
    <source>
        <dbReference type="SAM" id="MobiDB-lite"/>
    </source>
</evidence>